<keyword evidence="3" id="KW-0560">Oxidoreductase</keyword>
<evidence type="ECO:0000313" key="4">
    <source>
        <dbReference type="Proteomes" id="UP000031623"/>
    </source>
</evidence>
<evidence type="ECO:0000256" key="1">
    <source>
        <dbReference type="ARBA" id="ARBA00006315"/>
    </source>
</evidence>
<dbReference type="Gene3D" id="3.40.830.10">
    <property type="entry name" value="LigB-like"/>
    <property type="match status" value="1"/>
</dbReference>
<dbReference type="AlphaFoldDB" id="A0A090AGA0"/>
<dbReference type="HOGENOM" id="CLU_038085_2_0_6"/>
<keyword evidence="3" id="KW-0223">Dioxygenase</keyword>
<dbReference type="NCBIfam" id="TIGR04336">
    <property type="entry name" value="AmmeMemoSam_B"/>
    <property type="match status" value="1"/>
</dbReference>
<dbReference type="GO" id="GO:0051213">
    <property type="term" value="F:dioxygenase activity"/>
    <property type="evidence" value="ECO:0007669"/>
    <property type="project" value="UniProtKB-KW"/>
</dbReference>
<dbReference type="PANTHER" id="PTHR11060">
    <property type="entry name" value="PROTEIN MEMO1"/>
    <property type="match status" value="1"/>
</dbReference>
<name>A0A090AGA0_9GAMM</name>
<dbReference type="CDD" id="cd07361">
    <property type="entry name" value="MEMO_like"/>
    <property type="match status" value="1"/>
</dbReference>
<comment type="similarity">
    <text evidence="1 2">Belongs to the MEMO1 family.</text>
</comment>
<dbReference type="Pfam" id="PF01875">
    <property type="entry name" value="Memo"/>
    <property type="match status" value="1"/>
</dbReference>
<dbReference type="HAMAP" id="MF_00055">
    <property type="entry name" value="MEMO1"/>
    <property type="match status" value="1"/>
</dbReference>
<gene>
    <name evidence="3" type="ORF">THII_1882</name>
</gene>
<dbReference type="OrthoDB" id="9782820at2"/>
<evidence type="ECO:0000313" key="3">
    <source>
        <dbReference type="EMBL" id="BAP56179.1"/>
    </source>
</evidence>
<dbReference type="STRING" id="40754.THII_1882"/>
<organism evidence="3 4">
    <name type="scientific">Thioploca ingrica</name>
    <dbReference type="NCBI Taxonomy" id="40754"/>
    <lineage>
        <taxon>Bacteria</taxon>
        <taxon>Pseudomonadati</taxon>
        <taxon>Pseudomonadota</taxon>
        <taxon>Gammaproteobacteria</taxon>
        <taxon>Thiotrichales</taxon>
        <taxon>Thiotrichaceae</taxon>
        <taxon>Thioploca</taxon>
    </lineage>
</organism>
<evidence type="ECO:0000256" key="2">
    <source>
        <dbReference type="HAMAP-Rule" id="MF_00055"/>
    </source>
</evidence>
<protein>
    <recommendedName>
        <fullName evidence="2">MEMO1 family protein THII_1882</fullName>
    </recommendedName>
</protein>
<dbReference type="KEGG" id="tig:THII_1882"/>
<reference evidence="3 4" key="1">
    <citation type="journal article" date="2014" name="ISME J.">
        <title>Ecophysiology of Thioploca ingrica as revealed by the complete genome sequence supplemented with proteomic evidence.</title>
        <authorList>
            <person name="Kojima H."/>
            <person name="Ogura Y."/>
            <person name="Yamamoto N."/>
            <person name="Togashi T."/>
            <person name="Mori H."/>
            <person name="Watanabe T."/>
            <person name="Nemoto F."/>
            <person name="Kurokawa K."/>
            <person name="Hayashi T."/>
            <person name="Fukui M."/>
        </authorList>
    </citation>
    <scope>NUCLEOTIDE SEQUENCE [LARGE SCALE GENOMIC DNA]</scope>
</reference>
<dbReference type="Proteomes" id="UP000031623">
    <property type="component" value="Chromosome"/>
</dbReference>
<dbReference type="InterPro" id="IPR002737">
    <property type="entry name" value="MEMO1_fam"/>
</dbReference>
<sequence>MTSTVRPPAVAGMFYPNDTHELRRMVHQFLKEIPALGPVPVPKAIIVPHAGYIYSGPIAASAYARLTQARDIINKVVLFGPCHRVPLRGIAATSMDYFATPLGTVPVDQAAIKTILSLPQVVIMDQAHAYEHSLEVHLPFLQEILADFSIIPFVVGEATPQEVSAVLEKLWGGEETLIVISSDLSHYRDYQSAQQIDQLTSQAIEDLRPEAIHHEQACGQRPINGLLSIAKNLGMRAQTIDLRNSGDTAGPKHQVVGYGAYVFN</sequence>
<keyword evidence="4" id="KW-1185">Reference proteome</keyword>
<accession>A0A090AGA0</accession>
<dbReference type="PANTHER" id="PTHR11060:SF0">
    <property type="entry name" value="PROTEIN MEMO1"/>
    <property type="match status" value="1"/>
</dbReference>
<proteinExistence type="inferred from homology"/>
<dbReference type="EMBL" id="AP014633">
    <property type="protein sequence ID" value="BAP56179.1"/>
    <property type="molecule type" value="Genomic_DNA"/>
</dbReference>